<feature type="region of interest" description="Disordered" evidence="6">
    <location>
        <begin position="122"/>
        <end position="153"/>
    </location>
</feature>
<evidence type="ECO:0000256" key="2">
    <source>
        <dbReference type="ARBA" id="ARBA00022980"/>
    </source>
</evidence>
<evidence type="ECO:0000256" key="6">
    <source>
        <dbReference type="SAM" id="MobiDB-lite"/>
    </source>
</evidence>
<dbReference type="AlphaFoldDB" id="A0A7V3UZS6"/>
<evidence type="ECO:0000256" key="4">
    <source>
        <dbReference type="HAMAP-Rule" id="MF_01368"/>
    </source>
</evidence>
<dbReference type="EMBL" id="DTMZ01000116">
    <property type="protein sequence ID" value="HGD13444.1"/>
    <property type="molecule type" value="Genomic_DNA"/>
</dbReference>
<dbReference type="InterPro" id="IPR000456">
    <property type="entry name" value="Ribosomal_bL17"/>
</dbReference>
<dbReference type="PANTHER" id="PTHR14413">
    <property type="entry name" value="RIBOSOMAL PROTEIN L17"/>
    <property type="match status" value="1"/>
</dbReference>
<sequence length="153" mass="17540">MRHGDRVKKLGRKYEHRKALIRNLLAALIRYERIRTTVAKAKEARRYAERLVQRAISGTLADRREVAKLVADKGLVRKLFTEIAPRLADRAGGYTRIYRLGHRPGDSAEMVYLEFVVRSEKPAAGEKDKKETKKKPKSSASRSRKSEPKPKSE</sequence>
<evidence type="ECO:0000313" key="7">
    <source>
        <dbReference type="EMBL" id="HGD13444.1"/>
    </source>
</evidence>
<evidence type="ECO:0000256" key="3">
    <source>
        <dbReference type="ARBA" id="ARBA00023274"/>
    </source>
</evidence>
<proteinExistence type="inferred from homology"/>
<dbReference type="InterPro" id="IPR036373">
    <property type="entry name" value="Ribosomal_bL17_sf"/>
</dbReference>
<dbReference type="HAMAP" id="MF_01368">
    <property type="entry name" value="Ribosomal_bL17"/>
    <property type="match status" value="1"/>
</dbReference>
<accession>A0A7V3UZS6</accession>
<dbReference type="GO" id="GO:0022625">
    <property type="term" value="C:cytosolic large ribosomal subunit"/>
    <property type="evidence" value="ECO:0007669"/>
    <property type="project" value="TreeGrafter"/>
</dbReference>
<keyword evidence="2 4" id="KW-0689">Ribosomal protein</keyword>
<protein>
    <recommendedName>
        <fullName evidence="4">Large ribosomal subunit protein bL17</fullName>
    </recommendedName>
</protein>
<keyword evidence="3 4" id="KW-0687">Ribonucleoprotein</keyword>
<dbReference type="SUPFAM" id="SSF64263">
    <property type="entry name" value="Prokaryotic ribosomal protein L17"/>
    <property type="match status" value="1"/>
</dbReference>
<dbReference type="GO" id="GO:0003735">
    <property type="term" value="F:structural constituent of ribosome"/>
    <property type="evidence" value="ECO:0007669"/>
    <property type="project" value="InterPro"/>
</dbReference>
<name>A0A7V3UZS6_UNCW3</name>
<dbReference type="NCBIfam" id="TIGR00059">
    <property type="entry name" value="L17"/>
    <property type="match status" value="1"/>
</dbReference>
<gene>
    <name evidence="4" type="primary">rplQ</name>
    <name evidence="7" type="ORF">ENX16_05130</name>
</gene>
<reference evidence="7" key="1">
    <citation type="journal article" date="2020" name="mSystems">
        <title>Genome- and Community-Level Interaction Insights into Carbon Utilization and Element Cycling Functions of Hydrothermarchaeota in Hydrothermal Sediment.</title>
        <authorList>
            <person name="Zhou Z."/>
            <person name="Liu Y."/>
            <person name="Xu W."/>
            <person name="Pan J."/>
            <person name="Luo Z.H."/>
            <person name="Li M."/>
        </authorList>
    </citation>
    <scope>NUCLEOTIDE SEQUENCE [LARGE SCALE GENOMIC DNA]</scope>
    <source>
        <strain evidence="7">SpSt-914</strain>
    </source>
</reference>
<comment type="subunit">
    <text evidence="4">Part of the 50S ribosomal subunit. Contacts protein L32.</text>
</comment>
<dbReference type="Pfam" id="PF01196">
    <property type="entry name" value="Ribosomal_L17"/>
    <property type="match status" value="1"/>
</dbReference>
<feature type="compositionally biased region" description="Basic and acidic residues" evidence="6">
    <location>
        <begin position="144"/>
        <end position="153"/>
    </location>
</feature>
<dbReference type="PANTHER" id="PTHR14413:SF16">
    <property type="entry name" value="LARGE RIBOSOMAL SUBUNIT PROTEIN BL17M"/>
    <property type="match status" value="1"/>
</dbReference>
<dbReference type="GO" id="GO:0006412">
    <property type="term" value="P:translation"/>
    <property type="evidence" value="ECO:0007669"/>
    <property type="project" value="UniProtKB-UniRule"/>
</dbReference>
<comment type="similarity">
    <text evidence="1 4 5">Belongs to the bacterial ribosomal protein bL17 family.</text>
</comment>
<evidence type="ECO:0000256" key="1">
    <source>
        <dbReference type="ARBA" id="ARBA00008777"/>
    </source>
</evidence>
<organism evidence="7">
    <name type="scientific">candidate division WOR-3 bacterium</name>
    <dbReference type="NCBI Taxonomy" id="2052148"/>
    <lineage>
        <taxon>Bacteria</taxon>
        <taxon>Bacteria division WOR-3</taxon>
    </lineage>
</organism>
<dbReference type="Gene3D" id="3.90.1030.10">
    <property type="entry name" value="Ribosomal protein L17"/>
    <property type="match status" value="1"/>
</dbReference>
<evidence type="ECO:0000256" key="5">
    <source>
        <dbReference type="RuleBase" id="RU000660"/>
    </source>
</evidence>
<feature type="compositionally biased region" description="Basic and acidic residues" evidence="6">
    <location>
        <begin position="122"/>
        <end position="131"/>
    </location>
</feature>
<comment type="caution">
    <text evidence="7">The sequence shown here is derived from an EMBL/GenBank/DDBJ whole genome shotgun (WGS) entry which is preliminary data.</text>
</comment>